<dbReference type="Proteomes" id="UP000499080">
    <property type="component" value="Unassembled WGS sequence"/>
</dbReference>
<comment type="caution">
    <text evidence="1">The sequence shown here is derived from an EMBL/GenBank/DDBJ whole genome shotgun (WGS) entry which is preliminary data.</text>
</comment>
<sequence>MYRVPRPTCLGRTGGLPSPKPVTFRFESKILPSDRATTMGLRDNICCHVPRPTCLNLRMSPKPVTTRFESKYYHQAKYQTFDTT</sequence>
<gene>
    <name evidence="1" type="ORF">AVEN_223800_1</name>
</gene>
<evidence type="ECO:0000313" key="1">
    <source>
        <dbReference type="EMBL" id="GBM17264.1"/>
    </source>
</evidence>
<proteinExistence type="predicted"/>
<evidence type="ECO:0000313" key="2">
    <source>
        <dbReference type="Proteomes" id="UP000499080"/>
    </source>
</evidence>
<dbReference type="EMBL" id="BGPR01000385">
    <property type="protein sequence ID" value="GBM17264.1"/>
    <property type="molecule type" value="Genomic_DNA"/>
</dbReference>
<keyword evidence="2" id="KW-1185">Reference proteome</keyword>
<organism evidence="1 2">
    <name type="scientific">Araneus ventricosus</name>
    <name type="common">Orbweaver spider</name>
    <name type="synonym">Epeira ventricosa</name>
    <dbReference type="NCBI Taxonomy" id="182803"/>
    <lineage>
        <taxon>Eukaryota</taxon>
        <taxon>Metazoa</taxon>
        <taxon>Ecdysozoa</taxon>
        <taxon>Arthropoda</taxon>
        <taxon>Chelicerata</taxon>
        <taxon>Arachnida</taxon>
        <taxon>Araneae</taxon>
        <taxon>Araneomorphae</taxon>
        <taxon>Entelegynae</taxon>
        <taxon>Araneoidea</taxon>
        <taxon>Araneidae</taxon>
        <taxon>Araneus</taxon>
    </lineage>
</organism>
<reference evidence="1 2" key="1">
    <citation type="journal article" date="2019" name="Sci. Rep.">
        <title>Orb-weaving spider Araneus ventricosus genome elucidates the spidroin gene catalogue.</title>
        <authorList>
            <person name="Kono N."/>
            <person name="Nakamura H."/>
            <person name="Ohtoshi R."/>
            <person name="Moran D.A.P."/>
            <person name="Shinohara A."/>
            <person name="Yoshida Y."/>
            <person name="Fujiwara M."/>
            <person name="Mori M."/>
            <person name="Tomita M."/>
            <person name="Arakawa K."/>
        </authorList>
    </citation>
    <scope>NUCLEOTIDE SEQUENCE [LARGE SCALE GENOMIC DNA]</scope>
</reference>
<name>A0A4Y2DN40_ARAVE</name>
<dbReference type="AlphaFoldDB" id="A0A4Y2DN40"/>
<protein>
    <submittedName>
        <fullName evidence="1">Uncharacterized protein</fullName>
    </submittedName>
</protein>
<accession>A0A4Y2DN40</accession>